<dbReference type="Pfam" id="PF13917">
    <property type="entry name" value="zf-CCHC_3"/>
    <property type="match status" value="1"/>
</dbReference>
<proteinExistence type="predicted"/>
<keyword evidence="3" id="KW-1185">Reference proteome</keyword>
<evidence type="ECO:0000313" key="3">
    <source>
        <dbReference type="Proteomes" id="UP000284375"/>
    </source>
</evidence>
<feature type="compositionally biased region" description="Polar residues" evidence="1">
    <location>
        <begin position="94"/>
        <end position="104"/>
    </location>
</feature>
<feature type="region of interest" description="Disordered" evidence="1">
    <location>
        <begin position="1"/>
        <end position="113"/>
    </location>
</feature>
<evidence type="ECO:0000313" key="2">
    <source>
        <dbReference type="EMBL" id="ROV98627.1"/>
    </source>
</evidence>
<dbReference type="STRING" id="252740.A0A423W5K4"/>
<dbReference type="Proteomes" id="UP000284375">
    <property type="component" value="Unassembled WGS sequence"/>
</dbReference>
<reference evidence="2 3" key="1">
    <citation type="submission" date="2015-09" db="EMBL/GenBank/DDBJ databases">
        <title>Host preference determinants of Valsa canker pathogens revealed by comparative genomics.</title>
        <authorList>
            <person name="Yin Z."/>
            <person name="Huang L."/>
        </authorList>
    </citation>
    <scope>NUCLEOTIDE SEQUENCE [LARGE SCALE GENOMIC DNA]</scope>
    <source>
        <strain evidence="2 3">YSFL</strain>
    </source>
</reference>
<evidence type="ECO:0000256" key="1">
    <source>
        <dbReference type="SAM" id="MobiDB-lite"/>
    </source>
</evidence>
<feature type="region of interest" description="Disordered" evidence="1">
    <location>
        <begin position="210"/>
        <end position="230"/>
    </location>
</feature>
<dbReference type="OrthoDB" id="5239477at2759"/>
<sequence>MYSYRGPRHYSYECKTGAQERPYNARPSRTQQLLNPKLVPKLTNEAPESATKKKGVADEELSKKEAERARRRELEGDDELGLRESGSKRERSVDSVSTISTRSAKSPPPPMAVKADLSAQSETTAPVMIDTEDLLIVQALGEGHVRALFRRNVLHLEPDVTHPSLMADGPKSVTGGMIQDRQVAQLPEIDVARMWEPTGNTGIDTMVTAQRSHRGKEPLRHNLSHHESAV</sequence>
<protein>
    <submittedName>
        <fullName evidence="2">Uncharacterized protein</fullName>
    </submittedName>
</protein>
<gene>
    <name evidence="2" type="ORF">VSDG_04298</name>
</gene>
<name>A0A423W5K4_CYTCH</name>
<feature type="compositionally biased region" description="Basic and acidic residues" evidence="1">
    <location>
        <begin position="215"/>
        <end position="230"/>
    </location>
</feature>
<accession>A0A423W5K4</accession>
<dbReference type="AlphaFoldDB" id="A0A423W5K4"/>
<feature type="compositionally biased region" description="Basic and acidic residues" evidence="1">
    <location>
        <begin position="55"/>
        <end position="93"/>
    </location>
</feature>
<organism evidence="2 3">
    <name type="scientific">Cytospora chrysosperma</name>
    <name type="common">Cytospora canker fungus</name>
    <name type="synonym">Sphaeria chrysosperma</name>
    <dbReference type="NCBI Taxonomy" id="252740"/>
    <lineage>
        <taxon>Eukaryota</taxon>
        <taxon>Fungi</taxon>
        <taxon>Dikarya</taxon>
        <taxon>Ascomycota</taxon>
        <taxon>Pezizomycotina</taxon>
        <taxon>Sordariomycetes</taxon>
        <taxon>Sordariomycetidae</taxon>
        <taxon>Diaporthales</taxon>
        <taxon>Cytosporaceae</taxon>
        <taxon>Cytospora</taxon>
    </lineage>
</organism>
<comment type="caution">
    <text evidence="2">The sequence shown here is derived from an EMBL/GenBank/DDBJ whole genome shotgun (WGS) entry which is preliminary data.</text>
</comment>
<dbReference type="EMBL" id="LJZO01000013">
    <property type="protein sequence ID" value="ROV98627.1"/>
    <property type="molecule type" value="Genomic_DNA"/>
</dbReference>